<keyword evidence="1" id="KW-0809">Transit peptide</keyword>
<organism evidence="3">
    <name type="scientific">Phaeodactylum tricornutum</name>
    <name type="common">Diatom</name>
    <dbReference type="NCBI Taxonomy" id="2850"/>
    <lineage>
        <taxon>Eukaryota</taxon>
        <taxon>Sar</taxon>
        <taxon>Stramenopiles</taxon>
        <taxon>Ochrophyta</taxon>
        <taxon>Bacillariophyta</taxon>
        <taxon>Bacillariophyceae</taxon>
        <taxon>Bacillariophycidae</taxon>
        <taxon>Naviculales</taxon>
        <taxon>Phaeodactylaceae</taxon>
        <taxon>Phaeodactylum</taxon>
    </lineage>
</organism>
<dbReference type="InterPro" id="IPR050365">
    <property type="entry name" value="TIM50"/>
</dbReference>
<comment type="function">
    <text evidence="1">Essential component of the TIM23 complex, a complex that mediates the translocation of transit peptide-containing proteins across the mitochondrial inner membrane.</text>
</comment>
<keyword evidence="1" id="KW-0496">Mitochondrion</keyword>
<comment type="subcellular location">
    <subcellularLocation>
        <location evidence="1">Mitochondrion inner membrane</location>
        <topology evidence="1">Single-pass membrane protein</topology>
    </subcellularLocation>
</comment>
<sequence>MEKSERIEALTRNPIIEASKTKKKKKLKLPAFDSVRNDVCRPGKKRQRKQRYQQQILSPYEYLLVLARNTIFTCSVKVPDQPSVDDTLSPLLPELIDVNTVSAISETYSTSIKPEVTLLYIQPLLILDLNGILCHRIRAKRTDADFAKSTYRKASDPVAGTPIVPRTDLAEFLAFLDQYFCLAVWTSAKAKTANKLVLQLFPPAIADRLLFVWAQHHCEKLSSSSMDSECVYEKDLSRVWREYPLWNASNTLLMDDSPYKCQRWHENAVHPPALHGLTSANVNDLISDEANEKKQRLFYNELVDHWKSAPLKQTWTVETGEGAFVQNEKALFYFLHQHAAQHMGWK</sequence>
<proteinExistence type="inferred from homology"/>
<reference evidence="3" key="1">
    <citation type="submission" date="2022-02" db="EMBL/GenBank/DDBJ databases">
        <authorList>
            <person name="Giguere J D."/>
        </authorList>
    </citation>
    <scope>NUCLEOTIDE SEQUENCE</scope>
    <source>
        <strain evidence="3">CCAP 1055/1</strain>
    </source>
</reference>
<keyword evidence="1" id="KW-0811">Translocation</keyword>
<name>A0A8J9RYN9_PHATR</name>
<evidence type="ECO:0000256" key="1">
    <source>
        <dbReference type="RuleBase" id="RU365079"/>
    </source>
</evidence>
<evidence type="ECO:0000259" key="2">
    <source>
        <dbReference type="PROSITE" id="PS50969"/>
    </source>
</evidence>
<dbReference type="PANTHER" id="PTHR12210">
    <property type="entry name" value="DULLARD PROTEIN PHOSPHATASE"/>
    <property type="match status" value="1"/>
</dbReference>
<keyword evidence="1" id="KW-0653">Protein transport</keyword>
<comment type="similarity">
    <text evidence="1">Belongs to the TIM50 family.</text>
</comment>
<comment type="subunit">
    <text evidence="1">Component of the TIM23 complex.</text>
</comment>
<dbReference type="GO" id="GO:0015031">
    <property type="term" value="P:protein transport"/>
    <property type="evidence" value="ECO:0007669"/>
    <property type="project" value="UniProtKB-KW"/>
</dbReference>
<evidence type="ECO:0000313" key="3">
    <source>
        <dbReference type="EMBL" id="CAG9276412.1"/>
    </source>
</evidence>
<dbReference type="GO" id="GO:0005744">
    <property type="term" value="C:TIM23 mitochondrial import inner membrane translocase complex"/>
    <property type="evidence" value="ECO:0007669"/>
    <property type="project" value="UniProtKB-UniRule"/>
</dbReference>
<dbReference type="AlphaFoldDB" id="A0A8J9RYN9"/>
<keyword evidence="1" id="KW-0813">Transport</keyword>
<accession>A0A8J9RYN9</accession>
<dbReference type="SUPFAM" id="SSF56784">
    <property type="entry name" value="HAD-like"/>
    <property type="match status" value="1"/>
</dbReference>
<feature type="domain" description="FCP1 homology" evidence="2">
    <location>
        <begin position="118"/>
        <end position="297"/>
    </location>
</feature>
<dbReference type="InterPro" id="IPR004274">
    <property type="entry name" value="FCP1_dom"/>
</dbReference>
<dbReference type="PROSITE" id="PS50969">
    <property type="entry name" value="FCP1"/>
    <property type="match status" value="1"/>
</dbReference>
<dbReference type="Gene3D" id="3.40.50.1000">
    <property type="entry name" value="HAD superfamily/HAD-like"/>
    <property type="match status" value="1"/>
</dbReference>
<dbReference type="Proteomes" id="UP000836788">
    <property type="component" value="Chromosome 1"/>
</dbReference>
<dbReference type="InterPro" id="IPR023214">
    <property type="entry name" value="HAD_sf"/>
</dbReference>
<protein>
    <recommendedName>
        <fullName evidence="1">Mitochondrial import inner membrane translocase subunit TIM50</fullName>
    </recommendedName>
</protein>
<dbReference type="InterPro" id="IPR036412">
    <property type="entry name" value="HAD-like_sf"/>
</dbReference>
<gene>
    <name evidence="3" type="ORF">PTTT1_LOCUS656</name>
</gene>
<dbReference type="Pfam" id="PF03031">
    <property type="entry name" value="NIF"/>
    <property type="match status" value="1"/>
</dbReference>
<dbReference type="EMBL" id="OU594942">
    <property type="protein sequence ID" value="CAG9276412.1"/>
    <property type="molecule type" value="Genomic_DNA"/>
</dbReference>
<dbReference type="SMART" id="SM00577">
    <property type="entry name" value="CPDc"/>
    <property type="match status" value="1"/>
</dbReference>